<evidence type="ECO:0000313" key="8">
    <source>
        <dbReference type="Proteomes" id="UP001152836"/>
    </source>
</evidence>
<feature type="region of interest" description="Disordered" evidence="5">
    <location>
        <begin position="638"/>
        <end position="673"/>
    </location>
</feature>
<dbReference type="InterPro" id="IPR004087">
    <property type="entry name" value="KH_dom"/>
</dbReference>
<keyword evidence="3" id="KW-0694">RNA-binding</keyword>
<dbReference type="PROSITE" id="PS50084">
    <property type="entry name" value="KH_TYPE_1"/>
    <property type="match status" value="4"/>
</dbReference>
<dbReference type="CDD" id="cd22417">
    <property type="entry name" value="KH-I_Vigilin_rpt14"/>
    <property type="match status" value="1"/>
</dbReference>
<feature type="domain" description="K Homology" evidence="6">
    <location>
        <begin position="64"/>
        <end position="133"/>
    </location>
</feature>
<dbReference type="InterPro" id="IPR004088">
    <property type="entry name" value="KH_dom_type_1"/>
</dbReference>
<name>A0AAU9YZ91_PHORO</name>
<dbReference type="PANTHER" id="PTHR10627">
    <property type="entry name" value="SCP160"/>
    <property type="match status" value="1"/>
</dbReference>
<dbReference type="GO" id="GO:0003729">
    <property type="term" value="F:mRNA binding"/>
    <property type="evidence" value="ECO:0007669"/>
    <property type="project" value="TreeGrafter"/>
</dbReference>
<evidence type="ECO:0000259" key="6">
    <source>
        <dbReference type="SMART" id="SM00322"/>
    </source>
</evidence>
<evidence type="ECO:0000313" key="7">
    <source>
        <dbReference type="EMBL" id="CAH6785754.1"/>
    </source>
</evidence>
<accession>A0AAU9YZ91</accession>
<dbReference type="GO" id="GO:0005737">
    <property type="term" value="C:cytoplasm"/>
    <property type="evidence" value="ECO:0007669"/>
    <property type="project" value="UniProtKB-SubCell"/>
</dbReference>
<dbReference type="InterPro" id="IPR036612">
    <property type="entry name" value="KH_dom_type_1_sf"/>
</dbReference>
<dbReference type="EMBL" id="CALSGD010001262">
    <property type="protein sequence ID" value="CAH6785754.1"/>
    <property type="molecule type" value="Genomic_DNA"/>
</dbReference>
<proteinExistence type="predicted"/>
<keyword evidence="1" id="KW-0677">Repeat</keyword>
<feature type="coiled-coil region" evidence="4">
    <location>
        <begin position="430"/>
        <end position="457"/>
    </location>
</feature>
<gene>
    <name evidence="7" type="primary">RGD1561230</name>
    <name evidence="7" type="ORF">PHOROB_LOCUS3951</name>
</gene>
<dbReference type="Gene3D" id="3.30.1370.10">
    <property type="entry name" value="K Homology domain, type 1"/>
    <property type="match status" value="7"/>
</dbReference>
<keyword evidence="4" id="KW-0175">Coiled coil</keyword>
<feature type="domain" description="K Homology" evidence="6">
    <location>
        <begin position="211"/>
        <end position="280"/>
    </location>
</feature>
<feature type="domain" description="K Homology" evidence="6">
    <location>
        <begin position="461"/>
        <end position="531"/>
    </location>
</feature>
<reference evidence="7" key="1">
    <citation type="submission" date="2022-06" db="EMBL/GenBank/DDBJ databases">
        <authorList>
            <person name="Andreotti S."/>
            <person name="Wyler E."/>
        </authorList>
    </citation>
    <scope>NUCLEOTIDE SEQUENCE</scope>
</reference>
<dbReference type="Proteomes" id="UP001152836">
    <property type="component" value="Unassembled WGS sequence"/>
</dbReference>
<keyword evidence="8" id="KW-1185">Reference proteome</keyword>
<evidence type="ECO:0000256" key="3">
    <source>
        <dbReference type="PROSITE-ProRule" id="PRU00117"/>
    </source>
</evidence>
<feature type="domain" description="K Homology" evidence="6">
    <location>
        <begin position="383"/>
        <end position="449"/>
    </location>
</feature>
<protein>
    <recommendedName>
        <fullName evidence="2">Vigilin</fullName>
    </recommendedName>
</protein>
<dbReference type="PANTHER" id="PTHR10627:SF34">
    <property type="entry name" value="VIGILIN"/>
    <property type="match status" value="1"/>
</dbReference>
<sequence length="673" mass="76823">MTSNRTCILHPNTCLQNENHSMPLNSKINFLSNLNLENDIIIRNPENCELAKNWFLSMKNGAVKTSEVELFIPSSLYKSLISPKQHLIDSIMEECGRFNIYFSRNRSGLQKVIIRGPAENVEKVNKKFVQLLKEEKAKSYSVAVPVKSKYHQFLKSKHGGNLPNICVKQGARAIFPTAKNKNQDLVTIIGKEEAVKEVQKELELLLKDLEYVVEDSILINRKFHHYFVMRRDQLIREMAEVYAGMIINFTYEGKQSIRVTMKGEKACVEAVKKHIQQIFEPLGSHVTTQYVIPQKFYTFFMGPMYSRVQQIAKDYKVQLIFPDKEKPSMYTYPVIQETAKEKGGKNTKEVAFSNQRKCKTILISGQIENCKAAMEALEYLIPVTAEVHVPSCLHPYIIGHKGSGIKKLMSEFDVHTQVSQSGGNSDIISIMGLAAKVEQAKIKLEKQINDLQTKMEDRALRNFKLMFTLDPKYHSKITGHKGLLIAQICTEHDVTIHFPKKGNREIQDQVTITGYKENTLAAKDAIMRMLHKIEKTISKEIPLNHQVRDSIVGFGGKSMHKIMDQFQVDIRLPPKGSWNPNITVIGLPGNVQEAIDHILELEKYYLSAVIKYDSQLNNIRNNCLYKIAMESSKCFAKRDVPRNAKATPNSPNEDSEEFPKLKQQTPKALPWRP</sequence>
<dbReference type="SMART" id="SM00322">
    <property type="entry name" value="KH"/>
    <property type="match status" value="7"/>
</dbReference>
<feature type="domain" description="K Homology" evidence="6">
    <location>
        <begin position="535"/>
        <end position="603"/>
    </location>
</feature>
<dbReference type="SUPFAM" id="SSF54791">
    <property type="entry name" value="Eukaryotic type KH-domain (KH-domain type I)"/>
    <property type="match status" value="7"/>
</dbReference>
<comment type="caution">
    <text evidence="7">The sequence shown here is derived from an EMBL/GenBank/DDBJ whole genome shotgun (WGS) entry which is preliminary data.</text>
</comment>
<organism evidence="7 8">
    <name type="scientific">Phodopus roborovskii</name>
    <name type="common">Roborovski's desert hamster</name>
    <name type="synonym">Cricetulus roborovskii</name>
    <dbReference type="NCBI Taxonomy" id="109678"/>
    <lineage>
        <taxon>Eukaryota</taxon>
        <taxon>Metazoa</taxon>
        <taxon>Chordata</taxon>
        <taxon>Craniata</taxon>
        <taxon>Vertebrata</taxon>
        <taxon>Euteleostomi</taxon>
        <taxon>Mammalia</taxon>
        <taxon>Eutheria</taxon>
        <taxon>Euarchontoglires</taxon>
        <taxon>Glires</taxon>
        <taxon>Rodentia</taxon>
        <taxon>Myomorpha</taxon>
        <taxon>Muroidea</taxon>
        <taxon>Cricetidae</taxon>
        <taxon>Cricetinae</taxon>
        <taxon>Phodopus</taxon>
    </lineage>
</organism>
<dbReference type="AlphaFoldDB" id="A0AAU9YZ91"/>
<evidence type="ECO:0000256" key="2">
    <source>
        <dbReference type="ARBA" id="ARBA00039270"/>
    </source>
</evidence>
<feature type="domain" description="K Homology" evidence="6">
    <location>
        <begin position="138"/>
        <end position="207"/>
    </location>
</feature>
<evidence type="ECO:0000256" key="5">
    <source>
        <dbReference type="SAM" id="MobiDB-lite"/>
    </source>
</evidence>
<evidence type="ECO:0000256" key="4">
    <source>
        <dbReference type="SAM" id="Coils"/>
    </source>
</evidence>
<dbReference type="Pfam" id="PF00013">
    <property type="entry name" value="KH_1"/>
    <property type="match status" value="4"/>
</dbReference>
<evidence type="ECO:0000256" key="1">
    <source>
        <dbReference type="ARBA" id="ARBA00022737"/>
    </source>
</evidence>
<feature type="domain" description="K Homology" evidence="6">
    <location>
        <begin position="284"/>
        <end position="382"/>
    </location>
</feature>